<reference evidence="2 3" key="1">
    <citation type="submission" date="2017-10" db="EMBL/GenBank/DDBJ databases">
        <title>The draft genome sequence of Lewinella nigricans NBRC 102662.</title>
        <authorList>
            <person name="Wang K."/>
        </authorList>
    </citation>
    <scope>NUCLEOTIDE SEQUENCE [LARGE SCALE GENOMIC DNA]</scope>
    <source>
        <strain evidence="2 3">NBRC 102662</strain>
    </source>
</reference>
<organism evidence="2 3">
    <name type="scientific">Flavilitoribacter nigricans (strain ATCC 23147 / DSM 23189 / NBRC 102662 / NCIMB 1420 / SS-2)</name>
    <name type="common">Lewinella nigricans</name>
    <dbReference type="NCBI Taxonomy" id="1122177"/>
    <lineage>
        <taxon>Bacteria</taxon>
        <taxon>Pseudomonadati</taxon>
        <taxon>Bacteroidota</taxon>
        <taxon>Saprospiria</taxon>
        <taxon>Saprospirales</taxon>
        <taxon>Lewinellaceae</taxon>
        <taxon>Flavilitoribacter</taxon>
    </lineage>
</organism>
<dbReference type="Proteomes" id="UP000223913">
    <property type="component" value="Unassembled WGS sequence"/>
</dbReference>
<dbReference type="RefSeq" id="WP_099150451.1">
    <property type="nucleotide sequence ID" value="NZ_PDUD01000018.1"/>
</dbReference>
<dbReference type="InterPro" id="IPR016161">
    <property type="entry name" value="Ald_DH/histidinol_DH"/>
</dbReference>
<dbReference type="AlphaFoldDB" id="A0A2D0NDB8"/>
<gene>
    <name evidence="2" type="ORF">CRP01_12935</name>
</gene>
<proteinExistence type="predicted"/>
<evidence type="ECO:0000256" key="1">
    <source>
        <dbReference type="ARBA" id="ARBA00022857"/>
    </source>
</evidence>
<dbReference type="Pfam" id="PF05893">
    <property type="entry name" value="LuxC"/>
    <property type="match status" value="1"/>
</dbReference>
<keyword evidence="3" id="KW-1185">Reference proteome</keyword>
<dbReference type="EMBL" id="PDUD01000018">
    <property type="protein sequence ID" value="PHN06467.1"/>
    <property type="molecule type" value="Genomic_DNA"/>
</dbReference>
<dbReference type="SUPFAM" id="SSF53720">
    <property type="entry name" value="ALDH-like"/>
    <property type="match status" value="1"/>
</dbReference>
<dbReference type="GO" id="GO:0008218">
    <property type="term" value="P:bioluminescence"/>
    <property type="evidence" value="ECO:0007669"/>
    <property type="project" value="InterPro"/>
</dbReference>
<keyword evidence="1" id="KW-0521">NADP</keyword>
<dbReference type="OrthoDB" id="1522941at2"/>
<evidence type="ECO:0000313" key="2">
    <source>
        <dbReference type="EMBL" id="PHN06467.1"/>
    </source>
</evidence>
<accession>A0A2D0NDB8</accession>
<dbReference type="GO" id="GO:0003995">
    <property type="term" value="F:acyl-CoA dehydrogenase activity"/>
    <property type="evidence" value="ECO:0007669"/>
    <property type="project" value="InterPro"/>
</dbReference>
<evidence type="ECO:0000313" key="3">
    <source>
        <dbReference type="Proteomes" id="UP000223913"/>
    </source>
</evidence>
<dbReference type="InterPro" id="IPR008670">
    <property type="entry name" value="CoA_reduct_LuxC"/>
</dbReference>
<protein>
    <submittedName>
        <fullName evidence="2">Acyl-CoA reductase</fullName>
    </submittedName>
</protein>
<name>A0A2D0NDB8_FLAN2</name>
<comment type="caution">
    <text evidence="2">The sequence shown here is derived from an EMBL/GenBank/DDBJ whole genome shotgun (WGS) entry which is preliminary data.</text>
</comment>
<sequence>MNLNERLDALVKLGESLRGEDEYREAVIHRTAFNNPWFTKENQRLALEAISTKMLDKEKLDQWLDRYEMHEPENIRSVGMVLAGNIPLVGFHDVLCVFVAGHHAVIKLSDKDPYLLPFLLKRLNEIDERTAAYFRIVEQLKDFDAVIATGSNNSARYFESYFGKYPNIIRKNRNAVAVLNGAEDHDELMALGKDVFRYFGLGCRNVAKLYVPEGYDFDPLLTAFHEYRDIITHSKYKNNFDYNYALFMLNKVPYRANGCIILTENPNLQSHIAGLHYEYYDSEQELVTDLKSREEEIQCVVSKMDLEEVEQFPFGKAQEPELWDYADGVDTMKFLLDLD</sequence>